<evidence type="ECO:0000256" key="6">
    <source>
        <dbReference type="ARBA" id="ARBA00037941"/>
    </source>
</evidence>
<keyword evidence="3" id="KW-0274">FAD</keyword>
<evidence type="ECO:0000256" key="4">
    <source>
        <dbReference type="ARBA" id="ARBA00023002"/>
    </source>
</evidence>
<proteinExistence type="inferred from homology"/>
<evidence type="ECO:0000256" key="1">
    <source>
        <dbReference type="ARBA" id="ARBA00001974"/>
    </source>
</evidence>
<dbReference type="Proteomes" id="UP000694546">
    <property type="component" value="Chromosome 5"/>
</dbReference>
<feature type="region of interest" description="Disordered" evidence="9">
    <location>
        <begin position="380"/>
        <end position="410"/>
    </location>
</feature>
<dbReference type="Ensembl" id="ENSGMOT00000001053.2">
    <property type="protein sequence ID" value="ENSGMOP00000001016.2"/>
    <property type="gene ID" value="ENSGMOG00000000988.2"/>
</dbReference>
<evidence type="ECO:0000313" key="12">
    <source>
        <dbReference type="Proteomes" id="UP000694546"/>
    </source>
</evidence>
<sequence length="410" mass="44861">MIRVLVSVVGAAKPRAPHSTTARYLHSSYDVAVVGAGIVGLATARELILRHPSLRFVLLEKEQGLSLHQSGHNSGVIHSGIYYTPGSLKARLCVRGATLAYDYCDRKGLPYKRCGKLIVAVTGRRCPGCGRCSERGLQNNVRDLSILDAKGIREREPYCRGVMALDSPYTGIVDWRRVALSYGADFEEAGGTVVTNYEVNDIAMANESAAGSSEGLKYPIAIRAKKGEEVRCRYVLTYLGCSPEPRIVPFRGDYLVLKPDKHYLVKGNIYPVPDPRFPFLGVHFTPRMDGSIWLGPNAVLAFKREGYKLFDFNLRDFGDALSFRGLQRLCYRGVFIGAQVKLLQRYIPEISLSDVLRGPAGVRAQALDREGNLVDDFVFDGGVGGRGRPRAATSATPPPPPPPPPSPSGR</sequence>
<comment type="catalytic activity">
    <reaction evidence="5">
        <text>(S)-2-hydroxyglutarate + A = 2-oxoglutarate + AH2</text>
        <dbReference type="Rhea" id="RHEA:21252"/>
        <dbReference type="ChEBI" id="CHEBI:13193"/>
        <dbReference type="ChEBI" id="CHEBI:16782"/>
        <dbReference type="ChEBI" id="CHEBI:16810"/>
        <dbReference type="ChEBI" id="CHEBI:17499"/>
        <dbReference type="EC" id="1.1.99.2"/>
    </reaction>
</comment>
<keyword evidence="12" id="KW-1185">Reference proteome</keyword>
<dbReference type="Pfam" id="PF01266">
    <property type="entry name" value="DAO"/>
    <property type="match status" value="1"/>
</dbReference>
<comment type="similarity">
    <text evidence="6">Belongs to the L2HGDH family.</text>
</comment>
<evidence type="ECO:0000259" key="10">
    <source>
        <dbReference type="Pfam" id="PF01266"/>
    </source>
</evidence>
<dbReference type="NCBIfam" id="NF008726">
    <property type="entry name" value="PRK11728.1"/>
    <property type="match status" value="1"/>
</dbReference>
<reference evidence="11" key="2">
    <citation type="submission" date="2025-09" db="UniProtKB">
        <authorList>
            <consortium name="Ensembl"/>
        </authorList>
    </citation>
    <scope>IDENTIFICATION</scope>
</reference>
<reference evidence="11" key="1">
    <citation type="submission" date="2025-08" db="UniProtKB">
        <authorList>
            <consortium name="Ensembl"/>
        </authorList>
    </citation>
    <scope>IDENTIFICATION</scope>
</reference>
<dbReference type="Gene3D" id="3.30.9.10">
    <property type="entry name" value="D-Amino Acid Oxidase, subunit A, domain 2"/>
    <property type="match status" value="1"/>
</dbReference>
<dbReference type="GeneTree" id="ENSGT00490000043421"/>
<dbReference type="EC" id="1.1.99.2" evidence="7"/>
<dbReference type="PANTHER" id="PTHR43104:SF2">
    <property type="entry name" value="L-2-HYDROXYGLUTARATE DEHYDROGENASE, MITOCHONDRIAL"/>
    <property type="match status" value="1"/>
</dbReference>
<organism evidence="11 12">
    <name type="scientific">Gadus morhua</name>
    <name type="common">Atlantic cod</name>
    <dbReference type="NCBI Taxonomy" id="8049"/>
    <lineage>
        <taxon>Eukaryota</taxon>
        <taxon>Metazoa</taxon>
        <taxon>Chordata</taxon>
        <taxon>Craniata</taxon>
        <taxon>Vertebrata</taxon>
        <taxon>Euteleostomi</taxon>
        <taxon>Actinopterygii</taxon>
        <taxon>Neopterygii</taxon>
        <taxon>Teleostei</taxon>
        <taxon>Neoteleostei</taxon>
        <taxon>Acanthomorphata</taxon>
        <taxon>Zeiogadaria</taxon>
        <taxon>Gadariae</taxon>
        <taxon>Gadiformes</taxon>
        <taxon>Gadoidei</taxon>
        <taxon>Gadidae</taxon>
        <taxon>Gadus</taxon>
    </lineage>
</organism>
<accession>A0A8C4YXJ9</accession>
<dbReference type="Gene3D" id="3.50.50.60">
    <property type="entry name" value="FAD/NAD(P)-binding domain"/>
    <property type="match status" value="1"/>
</dbReference>
<evidence type="ECO:0000313" key="11">
    <source>
        <dbReference type="Ensembl" id="ENSGMOP00000001016.2"/>
    </source>
</evidence>
<feature type="domain" description="FAD dependent oxidoreductase" evidence="10">
    <location>
        <begin position="30"/>
        <end position="387"/>
    </location>
</feature>
<protein>
    <recommendedName>
        <fullName evidence="8">L-2-hydroxyglutarate dehydrogenase, mitochondrial</fullName>
        <ecNumber evidence="7">1.1.99.2</ecNumber>
    </recommendedName>
</protein>
<comment type="cofactor">
    <cofactor evidence="1">
        <name>FAD</name>
        <dbReference type="ChEBI" id="CHEBI:57692"/>
    </cofactor>
</comment>
<evidence type="ECO:0000256" key="2">
    <source>
        <dbReference type="ARBA" id="ARBA00022630"/>
    </source>
</evidence>
<dbReference type="OMA" id="GVHFTRM"/>
<keyword evidence="2" id="KW-0285">Flavoprotein</keyword>
<dbReference type="InterPro" id="IPR036188">
    <property type="entry name" value="FAD/NAD-bd_sf"/>
</dbReference>
<keyword evidence="4" id="KW-0560">Oxidoreductase</keyword>
<dbReference type="InterPro" id="IPR006076">
    <property type="entry name" value="FAD-dep_OxRdtase"/>
</dbReference>
<feature type="compositionally biased region" description="Pro residues" evidence="9">
    <location>
        <begin position="396"/>
        <end position="410"/>
    </location>
</feature>
<evidence type="ECO:0000256" key="9">
    <source>
        <dbReference type="SAM" id="MobiDB-lite"/>
    </source>
</evidence>
<evidence type="ECO:0000256" key="3">
    <source>
        <dbReference type="ARBA" id="ARBA00022827"/>
    </source>
</evidence>
<dbReference type="GO" id="GO:0047545">
    <property type="term" value="F:(S)-2-hydroxyglutarate dehydrogenase activity"/>
    <property type="evidence" value="ECO:0007669"/>
    <property type="project" value="UniProtKB-EC"/>
</dbReference>
<dbReference type="PANTHER" id="PTHR43104">
    <property type="entry name" value="L-2-HYDROXYGLUTARATE DEHYDROGENASE, MITOCHONDRIAL"/>
    <property type="match status" value="1"/>
</dbReference>
<evidence type="ECO:0000256" key="8">
    <source>
        <dbReference type="ARBA" id="ARBA00041137"/>
    </source>
</evidence>
<evidence type="ECO:0000256" key="5">
    <source>
        <dbReference type="ARBA" id="ARBA00036066"/>
    </source>
</evidence>
<name>A0A8C4YXJ9_GADMO</name>
<dbReference type="SUPFAM" id="SSF51905">
    <property type="entry name" value="FAD/NAD(P)-binding domain"/>
    <property type="match status" value="1"/>
</dbReference>
<evidence type="ECO:0000256" key="7">
    <source>
        <dbReference type="ARBA" id="ARBA00038878"/>
    </source>
</evidence>
<dbReference type="AlphaFoldDB" id="A0A8C4YXJ9"/>
<gene>
    <name evidence="11" type="primary">L2HGDH</name>
</gene>